<evidence type="ECO:0000313" key="2">
    <source>
        <dbReference type="EMBL" id="KYM82254.1"/>
    </source>
</evidence>
<protein>
    <submittedName>
        <fullName evidence="2">Uncharacterized protein</fullName>
    </submittedName>
</protein>
<feature type="region of interest" description="Disordered" evidence="1">
    <location>
        <begin position="1"/>
        <end position="46"/>
    </location>
</feature>
<reference evidence="2 3" key="1">
    <citation type="submission" date="2015-09" db="EMBL/GenBank/DDBJ databases">
        <title>Atta colombica WGS genome.</title>
        <authorList>
            <person name="Nygaard S."/>
            <person name="Hu H."/>
            <person name="Boomsma J."/>
            <person name="Zhang G."/>
        </authorList>
    </citation>
    <scope>NUCLEOTIDE SEQUENCE [LARGE SCALE GENOMIC DNA]</scope>
    <source>
        <strain evidence="2">Treedump-2</strain>
        <tissue evidence="2">Whole body</tissue>
    </source>
</reference>
<dbReference type="Proteomes" id="UP000078540">
    <property type="component" value="Unassembled WGS sequence"/>
</dbReference>
<dbReference type="EMBL" id="KQ976514">
    <property type="protein sequence ID" value="KYM82254.1"/>
    <property type="molecule type" value="Genomic_DNA"/>
</dbReference>
<evidence type="ECO:0000256" key="1">
    <source>
        <dbReference type="SAM" id="MobiDB-lite"/>
    </source>
</evidence>
<feature type="compositionally biased region" description="Polar residues" evidence="1">
    <location>
        <begin position="27"/>
        <end position="44"/>
    </location>
</feature>
<name>A0A195BDG7_9HYME</name>
<evidence type="ECO:0000313" key="3">
    <source>
        <dbReference type="Proteomes" id="UP000078540"/>
    </source>
</evidence>
<sequence>MVAMSARGMESPESTVAAAAAADTQEAIPSNNNRERPNNGTRGSAASRVYRRGNAIRAWIGPRYAGTAAVIIRQMEMLLNRGSFAYVKTALAGAVARRSRDDNTARPVTLADYDEKEKSFKRKAEDERVAICTTVATFVTNYIDCVILTVEHYLLIEGCTYIITL</sequence>
<gene>
    <name evidence="2" type="ORF">ALC53_07255</name>
</gene>
<dbReference type="AlphaFoldDB" id="A0A195BDG7"/>
<accession>A0A195BDG7</accession>
<keyword evidence="3" id="KW-1185">Reference proteome</keyword>
<organism evidence="2 3">
    <name type="scientific">Atta colombica</name>
    <dbReference type="NCBI Taxonomy" id="520822"/>
    <lineage>
        <taxon>Eukaryota</taxon>
        <taxon>Metazoa</taxon>
        <taxon>Ecdysozoa</taxon>
        <taxon>Arthropoda</taxon>
        <taxon>Hexapoda</taxon>
        <taxon>Insecta</taxon>
        <taxon>Pterygota</taxon>
        <taxon>Neoptera</taxon>
        <taxon>Endopterygota</taxon>
        <taxon>Hymenoptera</taxon>
        <taxon>Apocrita</taxon>
        <taxon>Aculeata</taxon>
        <taxon>Formicoidea</taxon>
        <taxon>Formicidae</taxon>
        <taxon>Myrmicinae</taxon>
        <taxon>Atta</taxon>
    </lineage>
</organism>
<proteinExistence type="predicted"/>